<evidence type="ECO:0000256" key="2">
    <source>
        <dbReference type="PROSITE-ProRule" id="PRU00169"/>
    </source>
</evidence>
<dbReference type="CDD" id="cd17546">
    <property type="entry name" value="REC_hyHK_CKI1_RcsC-like"/>
    <property type="match status" value="1"/>
</dbReference>
<dbReference type="EC" id="3.1.4.-" evidence="4"/>
<accession>A0ABM8T3T1</accession>
<evidence type="ECO:0000259" key="3">
    <source>
        <dbReference type="PROSITE" id="PS50110"/>
    </source>
</evidence>
<dbReference type="PANTHER" id="PTHR44591">
    <property type="entry name" value="STRESS RESPONSE REGULATOR PROTEIN 1"/>
    <property type="match status" value="1"/>
</dbReference>
<evidence type="ECO:0000313" key="5">
    <source>
        <dbReference type="Proteomes" id="UP000674425"/>
    </source>
</evidence>
<dbReference type="InterPro" id="IPR011006">
    <property type="entry name" value="CheY-like_superfamily"/>
</dbReference>
<feature type="modified residue" description="4-aspartylphosphate" evidence="2">
    <location>
        <position position="73"/>
    </location>
</feature>
<dbReference type="Proteomes" id="UP000674425">
    <property type="component" value="Unassembled WGS sequence"/>
</dbReference>
<sequence>MPAGPTLSTPYHSPPVTSDGKRLRAMIVDDQEFAREGIRDLLVMLDYECSVAADGNEALSNLAQIRHDVLLLDIQMPGMDGPELARRLRARPGPNQLTPIIWVSAMAPETVMASATASLRHFLMKPVRVDSLRSVLGEALRNNPVDTV</sequence>
<dbReference type="GO" id="GO:0016787">
    <property type="term" value="F:hydrolase activity"/>
    <property type="evidence" value="ECO:0007669"/>
    <property type="project" value="UniProtKB-KW"/>
</dbReference>
<protein>
    <submittedName>
        <fullName evidence="4">Cyclic di-GMP phosphodiesterase response regulator RpfG</fullName>
        <ecNumber evidence="4">3.1.4.-</ecNumber>
    </submittedName>
</protein>
<evidence type="ECO:0000313" key="4">
    <source>
        <dbReference type="EMBL" id="CAE6856175.1"/>
    </source>
</evidence>
<dbReference type="SMART" id="SM00448">
    <property type="entry name" value="REC"/>
    <property type="match status" value="1"/>
</dbReference>
<dbReference type="InterPro" id="IPR001789">
    <property type="entry name" value="Sig_transdc_resp-reg_receiver"/>
</dbReference>
<dbReference type="Pfam" id="PF00072">
    <property type="entry name" value="Response_reg"/>
    <property type="match status" value="1"/>
</dbReference>
<keyword evidence="4" id="KW-0378">Hydrolase</keyword>
<organism evidence="4 5">
    <name type="scientific">Paraburkholderia aspalathi</name>
    <dbReference type="NCBI Taxonomy" id="1324617"/>
    <lineage>
        <taxon>Bacteria</taxon>
        <taxon>Pseudomonadati</taxon>
        <taxon>Pseudomonadota</taxon>
        <taxon>Betaproteobacteria</taxon>
        <taxon>Burkholderiales</taxon>
        <taxon>Burkholderiaceae</taxon>
        <taxon>Paraburkholderia</taxon>
    </lineage>
</organism>
<dbReference type="EMBL" id="CAJNAU010000138">
    <property type="protein sequence ID" value="CAE6856175.1"/>
    <property type="molecule type" value="Genomic_DNA"/>
</dbReference>
<dbReference type="PANTHER" id="PTHR44591:SF3">
    <property type="entry name" value="RESPONSE REGULATORY DOMAIN-CONTAINING PROTEIN"/>
    <property type="match status" value="1"/>
</dbReference>
<keyword evidence="5" id="KW-1185">Reference proteome</keyword>
<proteinExistence type="predicted"/>
<keyword evidence="1 2" id="KW-0597">Phosphoprotein</keyword>
<dbReference type="SUPFAM" id="SSF52172">
    <property type="entry name" value="CheY-like"/>
    <property type="match status" value="1"/>
</dbReference>
<dbReference type="Gene3D" id="3.40.50.2300">
    <property type="match status" value="1"/>
</dbReference>
<name>A0ABM8T3T1_9BURK</name>
<dbReference type="PROSITE" id="PS50110">
    <property type="entry name" value="RESPONSE_REGULATORY"/>
    <property type="match status" value="1"/>
</dbReference>
<feature type="domain" description="Response regulatory" evidence="3">
    <location>
        <begin position="24"/>
        <end position="140"/>
    </location>
</feature>
<reference evidence="4 5" key="1">
    <citation type="submission" date="2021-02" db="EMBL/GenBank/DDBJ databases">
        <authorList>
            <person name="Vanwijnsberghe S."/>
        </authorList>
    </citation>
    <scope>NUCLEOTIDE SEQUENCE [LARGE SCALE GENOMIC DNA]</scope>
    <source>
        <strain evidence="4 5">R-69658</strain>
    </source>
</reference>
<dbReference type="InterPro" id="IPR050595">
    <property type="entry name" value="Bact_response_regulator"/>
</dbReference>
<comment type="caution">
    <text evidence="4">The sequence shown here is derived from an EMBL/GenBank/DDBJ whole genome shotgun (WGS) entry which is preliminary data.</text>
</comment>
<gene>
    <name evidence="4" type="primary">rpfG</name>
    <name evidence="4" type="ORF">R69658_07399</name>
</gene>
<evidence type="ECO:0000256" key="1">
    <source>
        <dbReference type="ARBA" id="ARBA00022553"/>
    </source>
</evidence>